<protein>
    <recommendedName>
        <fullName evidence="4">DUF4283 domain-containing protein</fullName>
    </recommendedName>
</protein>
<gene>
    <name evidence="2" type="ORF">V6N11_036999</name>
</gene>
<reference evidence="2 3" key="1">
    <citation type="journal article" date="2024" name="G3 (Bethesda)">
        <title>Genome assembly of Hibiscus sabdariffa L. provides insights into metabolisms of medicinal natural products.</title>
        <authorList>
            <person name="Kim T."/>
        </authorList>
    </citation>
    <scope>NUCLEOTIDE SEQUENCE [LARGE SCALE GENOMIC DNA]</scope>
    <source>
        <strain evidence="2">TK-2024</strain>
        <tissue evidence="2">Old leaves</tissue>
    </source>
</reference>
<dbReference type="EMBL" id="JBBPBN010000024">
    <property type="protein sequence ID" value="KAK9010492.1"/>
    <property type="molecule type" value="Genomic_DNA"/>
</dbReference>
<evidence type="ECO:0000313" key="3">
    <source>
        <dbReference type="Proteomes" id="UP001396334"/>
    </source>
</evidence>
<feature type="compositionally biased region" description="Low complexity" evidence="1">
    <location>
        <begin position="264"/>
        <end position="273"/>
    </location>
</feature>
<keyword evidence="3" id="KW-1185">Reference proteome</keyword>
<feature type="region of interest" description="Disordered" evidence="1">
    <location>
        <begin position="247"/>
        <end position="278"/>
    </location>
</feature>
<sequence>MASSVVDALRVIKRLDGATLYGSRVRVSFSIRDTRDSFWRRRWENLTTLDPPLGTDVADSGTMRTTEGRVERPRRSVEGVVDDEKFSVLQTCAIGWVKETWPIKVLAQEMATVGLQGFELVWIVRSMLLLSFSVVELCDSVLAATEVWSAWFSRLEAWTPAVRHELLRAWLSISCLPIHLWSEGTFRNIAGIWGSYLRVDVATEEPSRVLIITSFPGWIDEVMQVMVQDYAYSIVIQEAELVRIPAVEHPEEESDTEVGDESRGASVASAGGSDVREANPRGFASMASQLFMGLRSMGRMGMH</sequence>
<accession>A0ABR2RCT2</accession>
<organism evidence="2 3">
    <name type="scientific">Hibiscus sabdariffa</name>
    <name type="common">roselle</name>
    <dbReference type="NCBI Taxonomy" id="183260"/>
    <lineage>
        <taxon>Eukaryota</taxon>
        <taxon>Viridiplantae</taxon>
        <taxon>Streptophyta</taxon>
        <taxon>Embryophyta</taxon>
        <taxon>Tracheophyta</taxon>
        <taxon>Spermatophyta</taxon>
        <taxon>Magnoliopsida</taxon>
        <taxon>eudicotyledons</taxon>
        <taxon>Gunneridae</taxon>
        <taxon>Pentapetalae</taxon>
        <taxon>rosids</taxon>
        <taxon>malvids</taxon>
        <taxon>Malvales</taxon>
        <taxon>Malvaceae</taxon>
        <taxon>Malvoideae</taxon>
        <taxon>Hibiscus</taxon>
    </lineage>
</organism>
<proteinExistence type="predicted"/>
<name>A0ABR2RCT2_9ROSI</name>
<feature type="compositionally biased region" description="Acidic residues" evidence="1">
    <location>
        <begin position="250"/>
        <end position="259"/>
    </location>
</feature>
<dbReference type="Proteomes" id="UP001396334">
    <property type="component" value="Unassembled WGS sequence"/>
</dbReference>
<evidence type="ECO:0000313" key="2">
    <source>
        <dbReference type="EMBL" id="KAK9010492.1"/>
    </source>
</evidence>
<evidence type="ECO:0000256" key="1">
    <source>
        <dbReference type="SAM" id="MobiDB-lite"/>
    </source>
</evidence>
<evidence type="ECO:0008006" key="4">
    <source>
        <dbReference type="Google" id="ProtNLM"/>
    </source>
</evidence>
<comment type="caution">
    <text evidence="2">The sequence shown here is derived from an EMBL/GenBank/DDBJ whole genome shotgun (WGS) entry which is preliminary data.</text>
</comment>